<dbReference type="InterPro" id="IPR001584">
    <property type="entry name" value="Integrase_cat-core"/>
</dbReference>
<evidence type="ECO:0000259" key="2">
    <source>
        <dbReference type="PROSITE" id="PS50994"/>
    </source>
</evidence>
<protein>
    <recommendedName>
        <fullName evidence="2">Integrase catalytic domain-containing protein</fullName>
    </recommendedName>
</protein>
<feature type="region of interest" description="Disordered" evidence="1">
    <location>
        <begin position="268"/>
        <end position="329"/>
    </location>
</feature>
<feature type="domain" description="Integrase catalytic" evidence="2">
    <location>
        <begin position="380"/>
        <end position="540"/>
    </location>
</feature>
<feature type="compositionally biased region" description="Low complexity" evidence="1">
    <location>
        <begin position="311"/>
        <end position="329"/>
    </location>
</feature>
<gene>
    <name evidence="3" type="ORF">GSOID_T00023810001</name>
</gene>
<dbReference type="EMBL" id="FN656600">
    <property type="protein sequence ID" value="CBY41722.1"/>
    <property type="molecule type" value="Genomic_DNA"/>
</dbReference>
<dbReference type="SUPFAM" id="SSF53098">
    <property type="entry name" value="Ribonuclease H-like"/>
    <property type="match status" value="1"/>
</dbReference>
<organism evidence="3">
    <name type="scientific">Oikopleura dioica</name>
    <name type="common">Tunicate</name>
    <dbReference type="NCBI Taxonomy" id="34765"/>
    <lineage>
        <taxon>Eukaryota</taxon>
        <taxon>Metazoa</taxon>
        <taxon>Chordata</taxon>
        <taxon>Tunicata</taxon>
        <taxon>Appendicularia</taxon>
        <taxon>Copelata</taxon>
        <taxon>Oikopleuridae</taxon>
        <taxon>Oikopleura</taxon>
    </lineage>
</organism>
<accession>E4Z1Z4</accession>
<name>E4Z1Z4_OIKDI</name>
<dbReference type="AlphaFoldDB" id="E4Z1Z4"/>
<reference evidence="3" key="1">
    <citation type="journal article" date="2010" name="Science">
        <title>Plasticity of animal genome architecture unmasked by rapid evolution of a pelagic tunicate.</title>
        <authorList>
            <person name="Denoeud F."/>
            <person name="Henriet S."/>
            <person name="Mungpakdee S."/>
            <person name="Aury J.M."/>
            <person name="Da Silva C."/>
            <person name="Brinkmann H."/>
            <person name="Mikhaleva J."/>
            <person name="Olsen L.C."/>
            <person name="Jubin C."/>
            <person name="Canestro C."/>
            <person name="Bouquet J.M."/>
            <person name="Danks G."/>
            <person name="Poulain J."/>
            <person name="Campsteijn C."/>
            <person name="Adamski M."/>
            <person name="Cross I."/>
            <person name="Yadetie F."/>
            <person name="Muffato M."/>
            <person name="Louis A."/>
            <person name="Butcher S."/>
            <person name="Tsagkogeorga G."/>
            <person name="Konrad A."/>
            <person name="Singh S."/>
            <person name="Jensen M.F."/>
            <person name="Cong E.H."/>
            <person name="Eikeseth-Otteraa H."/>
            <person name="Noel B."/>
            <person name="Anthouard V."/>
            <person name="Porcel B.M."/>
            <person name="Kachouri-Lafond R."/>
            <person name="Nishino A."/>
            <person name="Ugolini M."/>
            <person name="Chourrout P."/>
            <person name="Nishida H."/>
            <person name="Aasland R."/>
            <person name="Huzurbazar S."/>
            <person name="Westhof E."/>
            <person name="Delsuc F."/>
            <person name="Lehrach H."/>
            <person name="Reinhardt R."/>
            <person name="Weissenbach J."/>
            <person name="Roy S.W."/>
            <person name="Artiguenave F."/>
            <person name="Postlethwait J.H."/>
            <person name="Manak J.R."/>
            <person name="Thompson E.M."/>
            <person name="Jaillon O."/>
            <person name="Du Pasquier L."/>
            <person name="Boudinot P."/>
            <person name="Liberles D.A."/>
            <person name="Volff J.N."/>
            <person name="Philippe H."/>
            <person name="Lenhard B."/>
            <person name="Roest Crollius H."/>
            <person name="Wincker P."/>
            <person name="Chourrout D."/>
        </authorList>
    </citation>
    <scope>NUCLEOTIDE SEQUENCE [LARGE SCALE GENOMIC DNA]</scope>
</reference>
<sequence>MSRVITGETIPDIKFAYPYRILLSGSSGAGKTFIAKQILIHRHLFQKKTKRVVYFYPCYLDEKPVNWDEDLGIPITYRVGIPSQDDIDVMLPHTTIVLDDTYDEAIASTAIDHLFRVNSGKKLFNVLIMTQNNFAAGKYGRNIRNNCNITILLRNCLDTRINKSVCSQAGLLKAYQRAKEDLKNQSYPYMFLDQSPRAHASGYRLYTNIFEEYPTVYSESGMKGRVVTDSDFSQIFNIKESGKTFEASLKNEDEIVLSKCKTNEISRKKKAPCDSFTDDSSSSEPPPKKSSSRRKQKTPKKYIEVRKKRAAQTQQAQVKAQSRPATQATTTTADQIQKIYQNVASAPAFSAKVADFLRKNKVSSTHRRISKKRFPRRRIIVDSPFKIFMSDLIVYNGLTRSNNGNTYILLVIDCFSRYIWTRPLKLKEGVDVANALNDILQDFTQWPNSIITDEGKEYYNKNVRVILDRYGLHHYSIKTKMKASIAERAIQTLKKRLQIFMKTKKTKKWLDALPKITDGYNKTPHRSIGMSPSQVNLKNRALVFSRLYPDIDLKVKPRLKVGNVVRIKIEKGVFEKGYTENWSPEIYLIIDVRQRAGIVWYKISDTEDTAFQIEGYYDQYHYETLSEDDMKAEVIQGRRPQCYENPANGNYMYEFILLPTHGFFLENKPLPQNTEVMLTLHRLKHEFSTLFIGKTDAKKIDPGSCLKITDAYALVEYVSSPSLRNYFNRIRSKPISYKYNDTMVTTQDLPKGRKHVQLHNITGGNTPAYVFFGLIQTEALNGAINFESTNFAFNKNLTSVNVLLNGQSLNGYPQKITNEYPILPYFKFMDALGKISQADMSYVLSMENYKSNTIFCHEFEGEEVSQGWLSFSFDFNEPLDVDYSIVIWSIVSTKLTIDEHKHVEKTLL</sequence>
<dbReference type="Proteomes" id="UP000011014">
    <property type="component" value="Unassembled WGS sequence"/>
</dbReference>
<dbReference type="PANTHER" id="PTHR46585">
    <property type="entry name" value="INTEGRASE CORE DOMAIN CONTAINING PROTEIN"/>
    <property type="match status" value="1"/>
</dbReference>
<evidence type="ECO:0000256" key="1">
    <source>
        <dbReference type="SAM" id="MobiDB-lite"/>
    </source>
</evidence>
<dbReference type="GO" id="GO:0015074">
    <property type="term" value="P:DNA integration"/>
    <property type="evidence" value="ECO:0007669"/>
    <property type="project" value="InterPro"/>
</dbReference>
<feature type="compositionally biased region" description="Basic residues" evidence="1">
    <location>
        <begin position="290"/>
        <end position="310"/>
    </location>
</feature>
<dbReference type="InterPro" id="IPR012337">
    <property type="entry name" value="RNaseH-like_sf"/>
</dbReference>
<proteinExistence type="predicted"/>
<dbReference type="Gene3D" id="3.30.420.10">
    <property type="entry name" value="Ribonuclease H-like superfamily/Ribonuclease H"/>
    <property type="match status" value="1"/>
</dbReference>
<dbReference type="GO" id="GO:0003676">
    <property type="term" value="F:nucleic acid binding"/>
    <property type="evidence" value="ECO:0007669"/>
    <property type="project" value="InterPro"/>
</dbReference>
<dbReference type="PROSITE" id="PS50994">
    <property type="entry name" value="INTEGRASE"/>
    <property type="match status" value="1"/>
</dbReference>
<dbReference type="PANTHER" id="PTHR46585:SF1">
    <property type="entry name" value="CHROMO DOMAIN-CONTAINING PROTEIN"/>
    <property type="match status" value="1"/>
</dbReference>
<dbReference type="Pfam" id="PF00665">
    <property type="entry name" value="rve"/>
    <property type="match status" value="1"/>
</dbReference>
<dbReference type="InterPro" id="IPR036397">
    <property type="entry name" value="RNaseH_sf"/>
</dbReference>
<evidence type="ECO:0000313" key="3">
    <source>
        <dbReference type="EMBL" id="CBY41722.1"/>
    </source>
</evidence>